<name>A0AAN1W0T1_9PROT</name>
<dbReference type="KEGG" id="fku:FGKAn22_13550"/>
<dbReference type="Pfam" id="PF16078">
    <property type="entry name" value="2-oxogl_dehyd_N"/>
    <property type="match status" value="1"/>
</dbReference>
<dbReference type="SMART" id="SM00861">
    <property type="entry name" value="Transket_pyr"/>
    <property type="match status" value="1"/>
</dbReference>
<dbReference type="InterPro" id="IPR031717">
    <property type="entry name" value="ODO-1/KGD_C"/>
</dbReference>
<evidence type="ECO:0000313" key="13">
    <source>
        <dbReference type="EMBL" id="BBI99662.1"/>
    </source>
</evidence>
<protein>
    <recommendedName>
        <fullName evidence="6">2-oxoglutarate dehydrogenase E1 component</fullName>
        <ecNumber evidence="5">1.2.4.2</ecNumber>
    </recommendedName>
    <alternativeName>
        <fullName evidence="10">Alpha-ketoglutarate dehydrogenase</fullName>
    </alternativeName>
</protein>
<evidence type="ECO:0000313" key="14">
    <source>
        <dbReference type="Proteomes" id="UP001319121"/>
    </source>
</evidence>
<evidence type="ECO:0000256" key="3">
    <source>
        <dbReference type="ARBA" id="ARBA00006936"/>
    </source>
</evidence>
<dbReference type="InterPro" id="IPR001017">
    <property type="entry name" value="DH_E1"/>
</dbReference>
<dbReference type="Gene3D" id="3.40.50.11610">
    <property type="entry name" value="Multifunctional 2-oxoglutarate metabolism enzyme, C-terminal domain"/>
    <property type="match status" value="1"/>
</dbReference>
<gene>
    <name evidence="13" type="primary">sucA</name>
    <name evidence="13" type="ORF">FGKAn22_13550</name>
</gene>
<organism evidence="13 14">
    <name type="scientific">Ferrigenium kumadai</name>
    <dbReference type="NCBI Taxonomy" id="1682490"/>
    <lineage>
        <taxon>Bacteria</taxon>
        <taxon>Pseudomonadati</taxon>
        <taxon>Pseudomonadota</taxon>
        <taxon>Betaproteobacteria</taxon>
        <taxon>Nitrosomonadales</taxon>
        <taxon>Gallionellaceae</taxon>
        <taxon>Ferrigenium</taxon>
    </lineage>
</organism>
<dbReference type="InterPro" id="IPR011603">
    <property type="entry name" value="2oxoglutarate_DH_E1"/>
</dbReference>
<dbReference type="GO" id="GO:0006099">
    <property type="term" value="P:tricarboxylic acid cycle"/>
    <property type="evidence" value="ECO:0007669"/>
    <property type="project" value="TreeGrafter"/>
</dbReference>
<keyword evidence="8" id="KW-0786">Thiamine pyrophosphate</keyword>
<dbReference type="InterPro" id="IPR005475">
    <property type="entry name" value="Transketolase-like_Pyr-bd"/>
</dbReference>
<dbReference type="InterPro" id="IPR032106">
    <property type="entry name" value="2-oxogl_dehyd_N"/>
</dbReference>
<dbReference type="FunFam" id="1.10.287.1150:FF:000004">
    <property type="entry name" value="2-oxoglutarate dehydrogenase E1 component"/>
    <property type="match status" value="1"/>
</dbReference>
<dbReference type="Gene3D" id="3.40.50.12470">
    <property type="match status" value="1"/>
</dbReference>
<dbReference type="NCBIfam" id="NF008907">
    <property type="entry name" value="PRK12270.1"/>
    <property type="match status" value="1"/>
</dbReference>
<evidence type="ECO:0000256" key="4">
    <source>
        <dbReference type="ARBA" id="ARBA00011301"/>
    </source>
</evidence>
<dbReference type="NCBIfam" id="NF006914">
    <property type="entry name" value="PRK09404.1"/>
    <property type="match status" value="1"/>
</dbReference>
<evidence type="ECO:0000256" key="6">
    <source>
        <dbReference type="ARBA" id="ARBA00013321"/>
    </source>
</evidence>
<keyword evidence="9" id="KW-0324">Glycolysis</keyword>
<evidence type="ECO:0000256" key="5">
    <source>
        <dbReference type="ARBA" id="ARBA00012280"/>
    </source>
</evidence>
<dbReference type="Pfam" id="PF02779">
    <property type="entry name" value="Transket_pyr"/>
    <property type="match status" value="1"/>
</dbReference>
<dbReference type="Gene3D" id="3.40.50.970">
    <property type="match status" value="1"/>
</dbReference>
<dbReference type="GO" id="GO:0006096">
    <property type="term" value="P:glycolytic process"/>
    <property type="evidence" value="ECO:0007669"/>
    <property type="project" value="UniProtKB-KW"/>
</dbReference>
<dbReference type="GO" id="GO:0030976">
    <property type="term" value="F:thiamine pyrophosphate binding"/>
    <property type="evidence" value="ECO:0007669"/>
    <property type="project" value="InterPro"/>
</dbReference>
<evidence type="ECO:0000256" key="1">
    <source>
        <dbReference type="ARBA" id="ARBA00001964"/>
    </source>
</evidence>
<proteinExistence type="inferred from homology"/>
<comment type="cofactor">
    <cofactor evidence="1">
        <name>thiamine diphosphate</name>
        <dbReference type="ChEBI" id="CHEBI:58937"/>
    </cofactor>
</comment>
<dbReference type="FunFam" id="3.40.50.12470:FF:000009">
    <property type="entry name" value="2-oxoglutarate dehydrogenase E1 component"/>
    <property type="match status" value="1"/>
</dbReference>
<evidence type="ECO:0000259" key="12">
    <source>
        <dbReference type="SMART" id="SM00861"/>
    </source>
</evidence>
<dbReference type="PANTHER" id="PTHR23152">
    <property type="entry name" value="2-OXOGLUTARATE DEHYDROGENASE"/>
    <property type="match status" value="1"/>
</dbReference>
<dbReference type="Gene3D" id="1.10.287.1150">
    <property type="entry name" value="TPP helical domain"/>
    <property type="match status" value="1"/>
</dbReference>
<dbReference type="SUPFAM" id="SSF52518">
    <property type="entry name" value="Thiamin diphosphate-binding fold (THDP-binding)"/>
    <property type="match status" value="2"/>
</dbReference>
<comment type="function">
    <text evidence="2">E1 component of the 2-oxoglutarate dehydrogenase (OGDH) complex which catalyzes the decarboxylation of 2-oxoglutarate, the first step in the conversion of 2-oxoglutarate to succinyl-CoA and CO(2).</text>
</comment>
<comment type="similarity">
    <text evidence="3">Belongs to the alpha-ketoglutarate dehydrogenase family.</text>
</comment>
<reference evidence="13 14" key="1">
    <citation type="submission" date="2019-03" db="EMBL/GenBank/DDBJ databases">
        <title>Complete genome sequence of Ferrigenium kumadai strain An22, a microaerophilic iron-oxidizing bacterium isolated from a paddy field soil.</title>
        <authorList>
            <person name="Watanabe T."/>
            <person name="Asakawa S."/>
        </authorList>
    </citation>
    <scope>NUCLEOTIDE SEQUENCE [LARGE SCALE GENOMIC DNA]</scope>
    <source>
        <strain evidence="13 14">An22</strain>
    </source>
</reference>
<evidence type="ECO:0000256" key="8">
    <source>
        <dbReference type="ARBA" id="ARBA00023052"/>
    </source>
</evidence>
<dbReference type="GO" id="GO:0045252">
    <property type="term" value="C:oxoglutarate dehydrogenase complex"/>
    <property type="evidence" value="ECO:0007669"/>
    <property type="project" value="TreeGrafter"/>
</dbReference>
<evidence type="ECO:0000256" key="2">
    <source>
        <dbReference type="ARBA" id="ARBA00003906"/>
    </source>
</evidence>
<dbReference type="PIRSF" id="PIRSF000157">
    <property type="entry name" value="Oxoglu_dh_E1"/>
    <property type="match status" value="1"/>
</dbReference>
<evidence type="ECO:0000256" key="9">
    <source>
        <dbReference type="ARBA" id="ARBA00023152"/>
    </source>
</evidence>
<evidence type="ECO:0000256" key="11">
    <source>
        <dbReference type="ARBA" id="ARBA00051911"/>
    </source>
</evidence>
<accession>A0AAN1W0T1</accession>
<dbReference type="GO" id="GO:0005829">
    <property type="term" value="C:cytosol"/>
    <property type="evidence" value="ECO:0007669"/>
    <property type="project" value="TreeGrafter"/>
</dbReference>
<dbReference type="Pfam" id="PF00676">
    <property type="entry name" value="E1_dh"/>
    <property type="match status" value="1"/>
</dbReference>
<dbReference type="Proteomes" id="UP001319121">
    <property type="component" value="Chromosome"/>
</dbReference>
<dbReference type="InterPro" id="IPR029061">
    <property type="entry name" value="THDP-binding"/>
</dbReference>
<evidence type="ECO:0000256" key="7">
    <source>
        <dbReference type="ARBA" id="ARBA00023002"/>
    </source>
</evidence>
<dbReference type="GO" id="GO:0004591">
    <property type="term" value="F:oxoglutarate dehydrogenase (succinyl-transferring) activity"/>
    <property type="evidence" value="ECO:0007669"/>
    <property type="project" value="UniProtKB-EC"/>
</dbReference>
<keyword evidence="14" id="KW-1185">Reference proteome</keyword>
<keyword evidence="7" id="KW-0560">Oxidoreductase</keyword>
<dbReference type="InterPro" id="IPR042179">
    <property type="entry name" value="KGD_C_sf"/>
</dbReference>
<dbReference type="PANTHER" id="PTHR23152:SF4">
    <property type="entry name" value="2-OXOADIPATE DEHYDROGENASE COMPLEX COMPONENT E1"/>
    <property type="match status" value="1"/>
</dbReference>
<dbReference type="Pfam" id="PF16870">
    <property type="entry name" value="OxoGdeHyase_C"/>
    <property type="match status" value="1"/>
</dbReference>
<sequence>MNEPANFLKLMQGSSLLFGANAPFIEELYEQYLADPKSVTAEWKAYFDALPPLPGGAHDQAHRKIQQAFAAMPKTTVSSAIAPDAELERKQVYVLQLINAHRFLGVRVANLDPLNRHAKPVIAELDPAYYGLGEADMDTTFDTGSLVGGARMTLREILKLLRQTYCGSIGAEYMYISDVGQKRWIQNRLESVRGLPGYDAAQRRHILERLTAAETLERYLHTKYVGQKRFSLEGGDTLVPLLDHLLQRCGKQGALEAVIGMAHRGRLNVLVNILGKQPKMLFAEFEGVHAEHLTSGDVKYHQGFSANIATPGGSLHVALAFNPSHLESVDPVVEGSVRARQHRCGDHDGNRVIPILLHGDAAFAGQGVVMETLNMSQTRGYRTGGTIHIIINNQIGFTASDARDTRSSAYCSDVAKMIDAPIFHVNADDPEAVLLITEIALDYRMQFNRDVVIDLVCFRKLGHNEQDEPLVTQPFMYRFIRQHPGTRTRYAQQLAEQGVVQPDEAEAMIADYRKALDEGRNIVELAPALVERANWTRFKRDVPWDAAVDTAVPLERLRQLAAPLTTVPENFTLHARVQKIVEDRVAMAKGELSLDWGMAENLAYATLLTEGCPVRLTGQDCRRGTFFHRHATWHDQNRKEWHEGAYTPLQHLSPDQADFVVVDSLLSEEAVLGFEYGYATAEPDSLVLWEAQFGDFANGAQVVIDQFIASGEVKWGRMCGLVMLLPHGYEGQGAEHSSGRIERYLQLCADYNIQVCIPSSPAQMFHLLRRQMLRPMRKPLIVFTPKSLLRSKDAASPLSDLTQGRFQPVIPEVDALDAGKVRRIIACSGKVYYELLAARRAKGISDMAIIRIEQLYPFPHDDFTAQIAAYPNAGELVWCQEEPGNQGAWHRIQHYLLRHMRKGMRLDYALRASSAAPAAGYLAVHNEQQKAVIEAAFRPDLDVKNNPGDRRNEHL</sequence>
<comment type="catalytic activity">
    <reaction evidence="11">
        <text>N(6)-[(R)-lipoyl]-L-lysyl-[protein] + 2-oxoglutarate + H(+) = N(6)-[(R)-S(8)-succinyldihydrolipoyl]-L-lysyl-[protein] + CO2</text>
        <dbReference type="Rhea" id="RHEA:12188"/>
        <dbReference type="Rhea" id="RHEA-COMP:10474"/>
        <dbReference type="Rhea" id="RHEA-COMP:20092"/>
        <dbReference type="ChEBI" id="CHEBI:15378"/>
        <dbReference type="ChEBI" id="CHEBI:16526"/>
        <dbReference type="ChEBI" id="CHEBI:16810"/>
        <dbReference type="ChEBI" id="CHEBI:83099"/>
        <dbReference type="ChEBI" id="CHEBI:83120"/>
        <dbReference type="EC" id="1.2.4.2"/>
    </reaction>
</comment>
<comment type="subunit">
    <text evidence="4">Homodimer. Part of the 2-oxoglutarate dehydrogenase (OGDH) complex composed of E1 (2-oxoglutarate dehydrogenase), E2 (dihydrolipoamide succinyltransferase) and E3 (dihydrolipoamide dehydrogenase); the complex contains multiple copies of the three enzymatic components (E1, E2 and E3).</text>
</comment>
<feature type="domain" description="Transketolase-like pyrimidine-binding" evidence="12">
    <location>
        <begin position="594"/>
        <end position="791"/>
    </location>
</feature>
<dbReference type="CDD" id="cd02016">
    <property type="entry name" value="TPP_E1_OGDC_like"/>
    <property type="match status" value="1"/>
</dbReference>
<dbReference type="NCBIfam" id="TIGR00239">
    <property type="entry name" value="2oxo_dh_E1"/>
    <property type="match status" value="1"/>
</dbReference>
<dbReference type="EMBL" id="AP019536">
    <property type="protein sequence ID" value="BBI99662.1"/>
    <property type="molecule type" value="Genomic_DNA"/>
</dbReference>
<evidence type="ECO:0000256" key="10">
    <source>
        <dbReference type="ARBA" id="ARBA00030680"/>
    </source>
</evidence>
<dbReference type="AlphaFoldDB" id="A0AAN1W0T1"/>
<dbReference type="EC" id="1.2.4.2" evidence="5"/>